<accession>A0A8J3R9L8</accession>
<dbReference type="Proteomes" id="UP000610966">
    <property type="component" value="Unassembled WGS sequence"/>
</dbReference>
<dbReference type="RefSeq" id="WP_239089625.1">
    <property type="nucleotide sequence ID" value="NZ_BOOG01000022.1"/>
</dbReference>
<evidence type="ECO:0000313" key="4">
    <source>
        <dbReference type="Proteomes" id="UP000610966"/>
    </source>
</evidence>
<feature type="transmembrane region" description="Helical" evidence="2">
    <location>
        <begin position="129"/>
        <end position="147"/>
    </location>
</feature>
<name>A0A8J3R9L8_9ACTN</name>
<gene>
    <name evidence="3" type="ORF">Mth01_27080</name>
</gene>
<keyword evidence="2" id="KW-0472">Membrane</keyword>
<feature type="compositionally biased region" description="Gly residues" evidence="1">
    <location>
        <begin position="211"/>
        <end position="244"/>
    </location>
</feature>
<feature type="region of interest" description="Disordered" evidence="1">
    <location>
        <begin position="196"/>
        <end position="251"/>
    </location>
</feature>
<evidence type="ECO:0008006" key="5">
    <source>
        <dbReference type="Google" id="ProtNLM"/>
    </source>
</evidence>
<keyword evidence="4" id="KW-1185">Reference proteome</keyword>
<evidence type="ECO:0000256" key="1">
    <source>
        <dbReference type="SAM" id="MobiDB-lite"/>
    </source>
</evidence>
<comment type="caution">
    <text evidence="3">The sequence shown here is derived from an EMBL/GenBank/DDBJ whole genome shotgun (WGS) entry which is preliminary data.</text>
</comment>
<dbReference type="EMBL" id="BOOG01000022">
    <property type="protein sequence ID" value="GIH70455.1"/>
    <property type="molecule type" value="Genomic_DNA"/>
</dbReference>
<dbReference type="PANTHER" id="PTHR35007:SF1">
    <property type="entry name" value="PILUS ASSEMBLY PROTEIN"/>
    <property type="match status" value="1"/>
</dbReference>
<protein>
    <recommendedName>
        <fullName evidence="5">Type II secretion system protein</fullName>
    </recommendedName>
</protein>
<organism evidence="3 4">
    <name type="scientific">Sphaerimonospora thailandensis</name>
    <dbReference type="NCBI Taxonomy" id="795644"/>
    <lineage>
        <taxon>Bacteria</taxon>
        <taxon>Bacillati</taxon>
        <taxon>Actinomycetota</taxon>
        <taxon>Actinomycetes</taxon>
        <taxon>Streptosporangiales</taxon>
        <taxon>Streptosporangiaceae</taxon>
        <taxon>Sphaerimonospora</taxon>
    </lineage>
</organism>
<proteinExistence type="predicted"/>
<feature type="transmembrane region" description="Helical" evidence="2">
    <location>
        <begin position="337"/>
        <end position="357"/>
    </location>
</feature>
<evidence type="ECO:0000313" key="3">
    <source>
        <dbReference type="EMBL" id="GIH70455.1"/>
    </source>
</evidence>
<reference evidence="3" key="1">
    <citation type="submission" date="2021-01" db="EMBL/GenBank/DDBJ databases">
        <title>Whole genome shotgun sequence of Sphaerimonospora thailandensis NBRC 107569.</title>
        <authorList>
            <person name="Komaki H."/>
            <person name="Tamura T."/>
        </authorList>
    </citation>
    <scope>NUCLEOTIDE SEQUENCE</scope>
    <source>
        <strain evidence="3">NBRC 107569</strain>
    </source>
</reference>
<keyword evidence="2" id="KW-1133">Transmembrane helix</keyword>
<feature type="transmembrane region" description="Helical" evidence="2">
    <location>
        <begin position="101"/>
        <end position="123"/>
    </location>
</feature>
<dbReference type="AlphaFoldDB" id="A0A8J3R9L8"/>
<feature type="transmembrane region" description="Helical" evidence="2">
    <location>
        <begin position="6"/>
        <end position="23"/>
    </location>
</feature>
<dbReference type="PANTHER" id="PTHR35007">
    <property type="entry name" value="INTEGRAL MEMBRANE PROTEIN-RELATED"/>
    <property type="match status" value="1"/>
</dbReference>
<keyword evidence="2" id="KW-0812">Transmembrane</keyword>
<sequence length="362" mass="37581">MIETVLAGGVLGIGLFLLIRALFPPRPGLVARLAALDVARDGTAVPRAPLIAPEENVSPFRRGLGERLARFYAARGWEARSTKADLALLGKSFEGFLATKVLLGVSGLLAFPILFAWLALMGWGMSAQVPFWSTLLVSVVFFLLPDVQIKRDAADRRRDFRHAVGAFLDLVSMNLAGGRGVPEALMMAVSVGNPRPAADPLPHGRPAPAGTGTGAGRTVGGRTGAGGAGAGDRAAGGTGTGADGAGPSAAGSNWAMERIREALSNARIVGITPWQALGQLGDEINVDELRDLSAALGLVADDGAKVRASLTARAATLRRRELAEVEGKAGERSQSMLVAQLLLCAGFVLFLSFPAAMKMLGS</sequence>
<evidence type="ECO:0000256" key="2">
    <source>
        <dbReference type="SAM" id="Phobius"/>
    </source>
</evidence>